<dbReference type="PANTHER" id="PTHR16840:SF3">
    <property type="entry name" value="GROWTH ARREST-SPECIFIC PROTEIN 1"/>
    <property type="match status" value="1"/>
</dbReference>
<dbReference type="GO" id="GO:0051726">
    <property type="term" value="P:regulation of cell cycle"/>
    <property type="evidence" value="ECO:0007669"/>
    <property type="project" value="InterPro"/>
</dbReference>
<feature type="signal peptide" evidence="7">
    <location>
        <begin position="1"/>
        <end position="22"/>
    </location>
</feature>
<keyword evidence="4 6" id="KW-0472">Membrane</keyword>
<proteinExistence type="predicted"/>
<dbReference type="EMBL" id="WNYA01000001">
    <property type="protein sequence ID" value="KAG8595942.1"/>
    <property type="molecule type" value="Genomic_DNA"/>
</dbReference>
<comment type="subcellular location">
    <subcellularLocation>
        <location evidence="1">Cell membrane</location>
    </subcellularLocation>
</comment>
<dbReference type="InterPro" id="IPR039596">
    <property type="entry name" value="GAS1"/>
</dbReference>
<feature type="domain" description="GDNF/GAS1" evidence="8">
    <location>
        <begin position="126"/>
        <end position="203"/>
    </location>
</feature>
<dbReference type="InterPro" id="IPR016017">
    <property type="entry name" value="GDNF/GAS1"/>
</dbReference>
<evidence type="ECO:0000256" key="5">
    <source>
        <dbReference type="ARBA" id="ARBA00023180"/>
    </source>
</evidence>
<feature type="chain" id="PRO_5043787225" description="GDNF/GAS1 domain-containing protein" evidence="7">
    <location>
        <begin position="23"/>
        <end position="263"/>
    </location>
</feature>
<dbReference type="Pfam" id="PF02351">
    <property type="entry name" value="GDNF"/>
    <property type="match status" value="1"/>
</dbReference>
<protein>
    <recommendedName>
        <fullName evidence="8">GDNF/GAS1 domain-containing protein</fullName>
    </recommendedName>
</protein>
<dbReference type="AlphaFoldDB" id="A0AAV7DH78"/>
<comment type="caution">
    <text evidence="9">The sequence shown here is derived from an EMBL/GenBank/DDBJ whole genome shotgun (WGS) entry which is preliminary data.</text>
</comment>
<keyword evidence="2" id="KW-1003">Cell membrane</keyword>
<evidence type="ECO:0000256" key="7">
    <source>
        <dbReference type="SAM" id="SignalP"/>
    </source>
</evidence>
<keyword evidence="6" id="KW-0812">Transmembrane</keyword>
<feature type="domain" description="GDNF/GAS1" evidence="8">
    <location>
        <begin position="26"/>
        <end position="107"/>
    </location>
</feature>
<sequence length="263" mass="28465">MAAGWGLTYVLLLALLLGQSSGEMICWQAVLKCQLDQECSYAYRQYNEACASVLNGNMNERSHRRCPSHCINAIIQLNNTKAGPALESCDCANDKTCNATKQAIEPCMPRTSEAAGSPTQRPVIGCTAARRLCERDRRCSESLSSYLRNCGALFNGLSCPSKCMAVILDMMKVPTAMLLSECVCDGLERAICESVKDSMVRLCFGLDEGYGGPSSGGESDDDFDDDYDYTLGPTKTADNSALPAAPVLTLWTYIVLIALLGFL</sequence>
<evidence type="ECO:0000313" key="9">
    <source>
        <dbReference type="EMBL" id="KAG8595942.1"/>
    </source>
</evidence>
<keyword evidence="5" id="KW-0325">Glycoprotein</keyword>
<evidence type="ECO:0000259" key="8">
    <source>
        <dbReference type="SMART" id="SM00907"/>
    </source>
</evidence>
<evidence type="ECO:0000256" key="1">
    <source>
        <dbReference type="ARBA" id="ARBA00004236"/>
    </source>
</evidence>
<evidence type="ECO:0000256" key="6">
    <source>
        <dbReference type="SAM" id="Phobius"/>
    </source>
</evidence>
<organism evidence="9 10">
    <name type="scientific">Engystomops pustulosus</name>
    <name type="common">Tungara frog</name>
    <name type="synonym">Physalaemus pustulosus</name>
    <dbReference type="NCBI Taxonomy" id="76066"/>
    <lineage>
        <taxon>Eukaryota</taxon>
        <taxon>Metazoa</taxon>
        <taxon>Chordata</taxon>
        <taxon>Craniata</taxon>
        <taxon>Vertebrata</taxon>
        <taxon>Euteleostomi</taxon>
        <taxon>Amphibia</taxon>
        <taxon>Batrachia</taxon>
        <taxon>Anura</taxon>
        <taxon>Neobatrachia</taxon>
        <taxon>Hyloidea</taxon>
        <taxon>Leptodactylidae</taxon>
        <taxon>Leiuperinae</taxon>
        <taxon>Engystomops</taxon>
    </lineage>
</organism>
<reference evidence="9" key="1">
    <citation type="thesis" date="2020" institute="ProQuest LLC" country="789 East Eisenhower Parkway, Ann Arbor, MI, USA">
        <title>Comparative Genomics and Chromosome Evolution.</title>
        <authorList>
            <person name="Mudd A.B."/>
        </authorList>
    </citation>
    <scope>NUCLEOTIDE SEQUENCE</scope>
    <source>
        <strain evidence="9">237g6f4</strain>
        <tissue evidence="9">Blood</tissue>
    </source>
</reference>
<keyword evidence="3 7" id="KW-0732">Signal</keyword>
<keyword evidence="6" id="KW-1133">Transmembrane helix</keyword>
<evidence type="ECO:0000256" key="4">
    <source>
        <dbReference type="ARBA" id="ARBA00023136"/>
    </source>
</evidence>
<accession>A0AAV7DH78</accession>
<dbReference type="SMART" id="SM00907">
    <property type="entry name" value="GDNF"/>
    <property type="match status" value="2"/>
</dbReference>
<dbReference type="GO" id="GO:0005886">
    <property type="term" value="C:plasma membrane"/>
    <property type="evidence" value="ECO:0007669"/>
    <property type="project" value="UniProtKB-SubCell"/>
</dbReference>
<feature type="transmembrane region" description="Helical" evidence="6">
    <location>
        <begin position="241"/>
        <end position="262"/>
    </location>
</feature>
<keyword evidence="10" id="KW-1185">Reference proteome</keyword>
<gene>
    <name evidence="9" type="ORF">GDO81_001677</name>
</gene>
<evidence type="ECO:0000256" key="2">
    <source>
        <dbReference type="ARBA" id="ARBA00022475"/>
    </source>
</evidence>
<name>A0AAV7DH78_ENGPU</name>
<dbReference type="Proteomes" id="UP000824782">
    <property type="component" value="Unassembled WGS sequence"/>
</dbReference>
<dbReference type="PANTHER" id="PTHR16840">
    <property type="entry name" value="GROWTH ARREST-SPECIFIC PROTEIN 1"/>
    <property type="match status" value="1"/>
</dbReference>
<evidence type="ECO:0000313" key="10">
    <source>
        <dbReference type="Proteomes" id="UP000824782"/>
    </source>
</evidence>
<evidence type="ECO:0000256" key="3">
    <source>
        <dbReference type="ARBA" id="ARBA00022729"/>
    </source>
</evidence>